<dbReference type="EMBL" id="BDGU01000390">
    <property type="protein sequence ID" value="GAW07027.1"/>
    <property type="molecule type" value="Genomic_DNA"/>
</dbReference>
<protein>
    <submittedName>
        <fullName evidence="1">Uncharacterized protein</fullName>
    </submittedName>
</protein>
<accession>A0A1Q3EII4</accession>
<proteinExistence type="predicted"/>
<dbReference type="Proteomes" id="UP000188533">
    <property type="component" value="Unassembled WGS sequence"/>
</dbReference>
<dbReference type="AlphaFoldDB" id="A0A1Q3EII4"/>
<organism evidence="1 2">
    <name type="scientific">Lentinula edodes</name>
    <name type="common">Shiitake mushroom</name>
    <name type="synonym">Lentinus edodes</name>
    <dbReference type="NCBI Taxonomy" id="5353"/>
    <lineage>
        <taxon>Eukaryota</taxon>
        <taxon>Fungi</taxon>
        <taxon>Dikarya</taxon>
        <taxon>Basidiomycota</taxon>
        <taxon>Agaricomycotina</taxon>
        <taxon>Agaricomycetes</taxon>
        <taxon>Agaricomycetidae</taxon>
        <taxon>Agaricales</taxon>
        <taxon>Marasmiineae</taxon>
        <taxon>Omphalotaceae</taxon>
        <taxon>Lentinula</taxon>
    </lineage>
</organism>
<comment type="caution">
    <text evidence="1">The sequence shown here is derived from an EMBL/GenBank/DDBJ whole genome shotgun (WGS) entry which is preliminary data.</text>
</comment>
<sequence>MYKSADIHERPSIKHDPHILLTLLRAKRRWVVWEQLKGRAESPSSSIPLVIEDQAFLASEVLSICKD</sequence>
<evidence type="ECO:0000313" key="1">
    <source>
        <dbReference type="EMBL" id="GAW07027.1"/>
    </source>
</evidence>
<keyword evidence="2" id="KW-1185">Reference proteome</keyword>
<reference evidence="1 2" key="2">
    <citation type="submission" date="2017-02" db="EMBL/GenBank/DDBJ databases">
        <title>A genome survey and senescence transcriptome analysis in Lentinula edodes.</title>
        <authorList>
            <person name="Sakamoto Y."/>
            <person name="Nakade K."/>
            <person name="Sato S."/>
            <person name="Yoshida Y."/>
            <person name="Miyazaki K."/>
            <person name="Natsume S."/>
            <person name="Konno N."/>
        </authorList>
    </citation>
    <scope>NUCLEOTIDE SEQUENCE [LARGE SCALE GENOMIC DNA]</scope>
    <source>
        <strain evidence="1 2">NBRC 111202</strain>
    </source>
</reference>
<reference evidence="1 2" key="1">
    <citation type="submission" date="2016-08" db="EMBL/GenBank/DDBJ databases">
        <authorList>
            <consortium name="Lentinula edodes genome sequencing consortium"/>
            <person name="Sakamoto Y."/>
            <person name="Nakade K."/>
            <person name="Sato S."/>
            <person name="Yoshida Y."/>
            <person name="Miyazaki K."/>
            <person name="Natsume S."/>
            <person name="Konno N."/>
        </authorList>
    </citation>
    <scope>NUCLEOTIDE SEQUENCE [LARGE SCALE GENOMIC DNA]</scope>
    <source>
        <strain evidence="1 2">NBRC 111202</strain>
    </source>
</reference>
<gene>
    <name evidence="1" type="ORF">LENED_008989</name>
</gene>
<name>A0A1Q3EII4_LENED</name>
<evidence type="ECO:0000313" key="2">
    <source>
        <dbReference type="Proteomes" id="UP000188533"/>
    </source>
</evidence>